<dbReference type="STRING" id="1855823.MCCS_04200"/>
<name>A0A1W7A9K8_9STAP</name>
<dbReference type="AlphaFoldDB" id="A0A1W7A9K8"/>
<dbReference type="OrthoDB" id="9812537at2"/>
<organism evidence="3 4">
    <name type="scientific">Macrococcoides canis</name>
    <dbReference type="NCBI Taxonomy" id="1855823"/>
    <lineage>
        <taxon>Bacteria</taxon>
        <taxon>Bacillati</taxon>
        <taxon>Bacillota</taxon>
        <taxon>Bacilli</taxon>
        <taxon>Bacillales</taxon>
        <taxon>Staphylococcaceae</taxon>
        <taxon>Macrococcoides</taxon>
    </lineage>
</organism>
<reference evidence="3 4" key="1">
    <citation type="journal article" date="2017" name="Int. J. Syst. Evol. Microbiol.">
        <title>Macrococcus canis sp. nov., a skin bacterium associated with infections in dogs.</title>
        <authorList>
            <person name="Gobeli Brawand S."/>
            <person name="Cotting K."/>
            <person name="Gomez-Sanz E."/>
            <person name="Collaud A."/>
            <person name="Thomann A."/>
            <person name="Brodard I."/>
            <person name="Rodriguez-Campos S."/>
            <person name="Strauss C."/>
            <person name="Perreten V."/>
        </authorList>
    </citation>
    <scope>NUCLEOTIDE SEQUENCE [LARGE SCALE GENOMIC DNA]</scope>
    <source>
        <strain evidence="3 4">KM45013</strain>
    </source>
</reference>
<gene>
    <name evidence="3" type="primary">mapP</name>
    <name evidence="3" type="ORF">MCCS_04200</name>
</gene>
<dbReference type="GeneID" id="35294568"/>
<sequence>MKVLTLNTHSWLEDDQEEKMDVIVARILKADYDIIALQEVNQLSENDVVDAPNNLCPLLDQNPIKEGNFAYEIVEKLRAQGATYYWSYAMSHIGYDIYEEGSALLSKAPIDPYAVFVSIEESPDDFKSRKILFGKTNIDNDEVLAVSCHYSWWVTQAEGFSYEWNNTINTLSHYDMPKLVMGDFNNPEGTEGYSYVLRSEANIQDTYEVAEKRKGSHTIEKNIAGWEENDGKLRIDFIFSTPEFKVLHHGTVFDGETEAVVSDHFGVEVEIEL</sequence>
<evidence type="ECO:0000256" key="1">
    <source>
        <dbReference type="ARBA" id="ARBA00022801"/>
    </source>
</evidence>
<evidence type="ECO:0000313" key="4">
    <source>
        <dbReference type="Proteomes" id="UP000194154"/>
    </source>
</evidence>
<evidence type="ECO:0000313" key="3">
    <source>
        <dbReference type="EMBL" id="ARQ06086.1"/>
    </source>
</evidence>
<dbReference type="GO" id="GO:0016787">
    <property type="term" value="F:hydrolase activity"/>
    <property type="evidence" value="ECO:0007669"/>
    <property type="project" value="UniProtKB-KW"/>
</dbReference>
<dbReference type="InterPro" id="IPR051547">
    <property type="entry name" value="TDP2-like"/>
</dbReference>
<protein>
    <submittedName>
        <fullName evidence="3">Maltose 6'-phosphate phosphatase</fullName>
        <ecNumber evidence="3">3.1.3.90</ecNumber>
    </submittedName>
</protein>
<evidence type="ECO:0000259" key="2">
    <source>
        <dbReference type="Pfam" id="PF03372"/>
    </source>
</evidence>
<feature type="domain" description="Endonuclease/exonuclease/phosphatase" evidence="2">
    <location>
        <begin position="19"/>
        <end position="264"/>
    </location>
</feature>
<dbReference type="InterPro" id="IPR036691">
    <property type="entry name" value="Endo/exonu/phosph_ase_sf"/>
</dbReference>
<dbReference type="SUPFAM" id="SSF56219">
    <property type="entry name" value="DNase I-like"/>
    <property type="match status" value="1"/>
</dbReference>
<dbReference type="PANTHER" id="PTHR15822">
    <property type="entry name" value="TRAF AND TNF RECEPTOR-ASSOCIATED PROTEIN"/>
    <property type="match status" value="1"/>
</dbReference>
<dbReference type="EMBL" id="CP021059">
    <property type="protein sequence ID" value="ARQ06086.1"/>
    <property type="molecule type" value="Genomic_DNA"/>
</dbReference>
<dbReference type="PANTHER" id="PTHR15822:SF23">
    <property type="entry name" value="ENDONUCLEASE_EXONUCLEASE_PHOSPHATASE FAMILY PROTEIN"/>
    <property type="match status" value="1"/>
</dbReference>
<dbReference type="Pfam" id="PF03372">
    <property type="entry name" value="Exo_endo_phos"/>
    <property type="match status" value="1"/>
</dbReference>
<keyword evidence="4" id="KW-1185">Reference proteome</keyword>
<dbReference type="RefSeq" id="WP_086041777.1">
    <property type="nucleotide sequence ID" value="NZ_CBCRZA010000003.1"/>
</dbReference>
<dbReference type="Proteomes" id="UP000194154">
    <property type="component" value="Chromosome"/>
</dbReference>
<dbReference type="Gene3D" id="3.60.10.10">
    <property type="entry name" value="Endonuclease/exonuclease/phosphatase"/>
    <property type="match status" value="1"/>
</dbReference>
<keyword evidence="1 3" id="KW-0378">Hydrolase</keyword>
<dbReference type="InterPro" id="IPR005135">
    <property type="entry name" value="Endo/exonuclease/phosphatase"/>
</dbReference>
<dbReference type="CDD" id="cd09079">
    <property type="entry name" value="RgfB-like"/>
    <property type="match status" value="1"/>
</dbReference>
<dbReference type="KEGG" id="mcak:MCCS_04200"/>
<proteinExistence type="predicted"/>
<dbReference type="EC" id="3.1.3.90" evidence="3"/>
<accession>A0A1W7A9K8</accession>